<evidence type="ECO:0000313" key="3">
    <source>
        <dbReference type="EMBL" id="KAK6762294.1"/>
    </source>
</evidence>
<dbReference type="PANTHER" id="PTHR10652">
    <property type="entry name" value="ADENYLYL CYCLASE-ASSOCIATED PROTEIN"/>
    <property type="match status" value="1"/>
</dbReference>
<gene>
    <name evidence="3" type="primary">Necator_chrX.g23291</name>
    <name evidence="3" type="ORF">RB195_023128</name>
</gene>
<evidence type="ECO:0000259" key="2">
    <source>
        <dbReference type="PROSITE" id="PS51329"/>
    </source>
</evidence>
<dbReference type="InterPro" id="IPR016098">
    <property type="entry name" value="CAP/MinC_C"/>
</dbReference>
<dbReference type="Gene3D" id="2.160.20.70">
    <property type="match status" value="1"/>
</dbReference>
<name>A0ABR1EI09_NECAM</name>
<dbReference type="InterPro" id="IPR036222">
    <property type="entry name" value="CAP_N_sf"/>
</dbReference>
<proteinExistence type="inferred from homology"/>
<dbReference type="EMBL" id="JAVFWL010000006">
    <property type="protein sequence ID" value="KAK6762294.1"/>
    <property type="molecule type" value="Genomic_DNA"/>
</dbReference>
<dbReference type="InterPro" id="IPR053950">
    <property type="entry name" value="CAP_N"/>
</dbReference>
<keyword evidence="4" id="KW-1185">Reference proteome</keyword>
<dbReference type="Proteomes" id="UP001303046">
    <property type="component" value="Unassembled WGS sequence"/>
</dbReference>
<organism evidence="3 4">
    <name type="scientific">Necator americanus</name>
    <name type="common">Human hookworm</name>
    <dbReference type="NCBI Taxonomy" id="51031"/>
    <lineage>
        <taxon>Eukaryota</taxon>
        <taxon>Metazoa</taxon>
        <taxon>Ecdysozoa</taxon>
        <taxon>Nematoda</taxon>
        <taxon>Chromadorea</taxon>
        <taxon>Rhabditida</taxon>
        <taxon>Rhabditina</taxon>
        <taxon>Rhabditomorpha</taxon>
        <taxon>Strongyloidea</taxon>
        <taxon>Ancylostomatidae</taxon>
        <taxon>Bunostominae</taxon>
        <taxon>Necator</taxon>
    </lineage>
</organism>
<comment type="similarity">
    <text evidence="1">Belongs to the CAP family.</text>
</comment>
<dbReference type="SUPFAM" id="SSF69340">
    <property type="entry name" value="C-terminal domain of adenylylcyclase associated protein"/>
    <property type="match status" value="1"/>
</dbReference>
<dbReference type="InterPro" id="IPR006599">
    <property type="entry name" value="CARP_motif"/>
</dbReference>
<dbReference type="Pfam" id="PF21938">
    <property type="entry name" value="CAP_N"/>
    <property type="match status" value="1"/>
</dbReference>
<feature type="domain" description="C-CAP/cofactor C-like" evidence="2">
    <location>
        <begin position="329"/>
        <end position="466"/>
    </location>
</feature>
<evidence type="ECO:0000256" key="1">
    <source>
        <dbReference type="ARBA" id="ARBA00007659"/>
    </source>
</evidence>
<dbReference type="InterPro" id="IPR001837">
    <property type="entry name" value="Adenylate_cyclase-assoc_CAP"/>
</dbReference>
<evidence type="ECO:0000313" key="4">
    <source>
        <dbReference type="Proteomes" id="UP001303046"/>
    </source>
</evidence>
<dbReference type="InterPro" id="IPR017901">
    <property type="entry name" value="C-CAP_CF_C-like"/>
</dbReference>
<dbReference type="PROSITE" id="PS51329">
    <property type="entry name" value="C_CAP_COFACTOR_C"/>
    <property type="match status" value="1"/>
</dbReference>
<comment type="caution">
    <text evidence="3">The sequence shown here is derived from an EMBL/GenBank/DDBJ whole genome shotgun (WGS) entry which is preliminary data.</text>
</comment>
<reference evidence="3 4" key="1">
    <citation type="submission" date="2023-08" db="EMBL/GenBank/DDBJ databases">
        <title>A Necator americanus chromosomal reference genome.</title>
        <authorList>
            <person name="Ilik V."/>
            <person name="Petrzelkova K.J."/>
            <person name="Pardy F."/>
            <person name="Fuh T."/>
            <person name="Niatou-Singa F.S."/>
            <person name="Gouil Q."/>
            <person name="Baker L."/>
            <person name="Ritchie M.E."/>
            <person name="Jex A.R."/>
            <person name="Gazzola D."/>
            <person name="Li H."/>
            <person name="Toshio Fujiwara R."/>
            <person name="Zhan B."/>
            <person name="Aroian R.V."/>
            <person name="Pafco B."/>
            <person name="Schwarz E.M."/>
        </authorList>
    </citation>
    <scope>NUCLEOTIDE SEQUENCE [LARGE SCALE GENOMIC DNA]</scope>
    <source>
        <strain evidence="3 4">Aroian</strain>
        <tissue evidence="3">Whole animal</tissue>
    </source>
</reference>
<protein>
    <recommendedName>
        <fullName evidence="2">C-CAP/cofactor C-like domain-containing protein</fullName>
    </recommendedName>
</protein>
<dbReference type="InterPro" id="IPR036223">
    <property type="entry name" value="CAP_C_sf"/>
</dbReference>
<dbReference type="Gene3D" id="1.25.40.330">
    <property type="entry name" value="Adenylate cyclase-associated CAP, N-terminal domain"/>
    <property type="match status" value="1"/>
</dbReference>
<dbReference type="Pfam" id="PF08603">
    <property type="entry name" value="CAP_C"/>
    <property type="match status" value="1"/>
</dbReference>
<sequence>MDQLDKLVSRLETVTAKLENLGSTKPQLAPKPVHLGGNAVSTETPPHVRAYDNALSDVSERWSILSERIGDDVLIMGYKVKEVFNFLRSFLWIAASRSEPSAEEVQKLVAPLVNLLMEINSFKDSKRNSPLFNHLCAVSEGVPAVGWVLVKKTPASYVKEMLDSSTFYINRIFKEFKDGDQTHVEWARVWKELLEAMQTFVRQTHTTGLAWNSAPGWLLPSSAEHDTNVGFSATVGLLPPPPPPPRSLFTKTTPNNPLPADGRASRDALFAEINKGEAITASLKKVTADMQTHKNPCLREKNLPLKVPGPQRGGSHVKKVVSCEPARNPPVVELKDGKQWNVEYIVDNPNLVVTATDKKQTVYVYKCQDSVIIVKGKVNSIILDSCRKTSIVFDALLAQCETINCQSVHIQALGEMPTLSIQKTDGCQVYLSEVSKNAEIITSKSTEMNLLIPMADGDFPSGAREPTHPLHGFMAPVHQFDAMGPVPPQFTALWL</sequence>
<dbReference type="PANTHER" id="PTHR10652:SF0">
    <property type="entry name" value="ADENYLYL CYCLASE-ASSOCIATED PROTEIN"/>
    <property type="match status" value="1"/>
</dbReference>
<dbReference type="SUPFAM" id="SSF101278">
    <property type="entry name" value="N-terminal domain of adenylylcyclase associated protein, CAP"/>
    <property type="match status" value="1"/>
</dbReference>
<dbReference type="InterPro" id="IPR013912">
    <property type="entry name" value="Adenylate_cyclase-assoc_CAP_C"/>
</dbReference>
<dbReference type="SMART" id="SM00673">
    <property type="entry name" value="CARP"/>
    <property type="match status" value="2"/>
</dbReference>
<accession>A0ABR1EI09</accession>